<reference evidence="2 3" key="2">
    <citation type="submission" date="2019-08" db="EMBL/GenBank/DDBJ databases">
        <authorList>
            <person name="Henke P."/>
        </authorList>
    </citation>
    <scope>NUCLEOTIDE SEQUENCE [LARGE SCALE GENOMIC DNA]</scope>
    <source>
        <strain evidence="2">Phe10_nw2017</strain>
    </source>
</reference>
<evidence type="ECO:0000256" key="1">
    <source>
        <dbReference type="SAM" id="MobiDB-lite"/>
    </source>
</evidence>
<accession>A0A5C6M553</accession>
<evidence type="ECO:0000313" key="3">
    <source>
        <dbReference type="Proteomes" id="UP000321083"/>
    </source>
</evidence>
<feature type="non-terminal residue" evidence="2">
    <location>
        <position position="824"/>
    </location>
</feature>
<feature type="compositionally biased region" description="Polar residues" evidence="1">
    <location>
        <begin position="517"/>
        <end position="526"/>
    </location>
</feature>
<evidence type="ECO:0000313" key="2">
    <source>
        <dbReference type="EMBL" id="TWW09112.1"/>
    </source>
</evidence>
<sequence length="824" mass="89887">SALYLLYSQITRPMLTVNRSPQIARAQPAVPEKSSPIFATSANRWLPQHQWVSKANSRFRDGSRLLFFDEHELLNENRAIRVSPVAMVWQGEGESQGEGEGEGESPITAVAESASFTCSAPLSLGAGQFGRITSGLLGGEVRIEGPQGLRIEGRTFYFEEESLRIWSSEPVRFGWEQHTGTAEGGVEIELSGAANPQEGGLMSVSDIRRIRLLGRVNCSLQFTEKDSSDRPVQLHVSAANGFEYYVPTLECTFTGFVDRELRPDNQVLVEQPQEDGSRDRLFCSRLLLQLRRRERDPGERGGSQQLAAVSIAADGRRVLFRSEYRQITAAMSRLVYQIEERRLDLTGRPLSPAGPAAPVTVEHAGRRLTAPAVAAVLDGRNQVRLLQCSGPGRIDPPELAAGQAVDEKVDRESVSAKWSTSLQLTRAEQDVLVLTGQAEVGWRPQRLSLAAAEIALTMYGATDRGTEEVAAGDGKLPLLRGPRQLRATGDVRLDSPQLTGGAKESLLVEFEPEDVSSGVQSATSGEAASAGLPTTPLASGGSGTTQFFCDAVETKLRMSSAGRVRFEDLWLRGAVAVTHRGERKSENFTAEGKSLHAAAGFDGSRRIMLFGEPASVTRVSDRIDGPRIDLNELISPMQAARREAEVRGSGRIRFVVERGLDGTLLERPTPLDIYWNEKMSFAERTARFTGNVRAVLDNETDFDVELTCAGMLVHFGEAVRVEQPVAGREIEVVSAVVDESSEQRRPSIERIECEGRVQVQAKMMTAGVVTARHFAEFADFEFEYGTGQFRGTGPGYIETVQPDSSGRLAVSRAAVARANTPVSE</sequence>
<dbReference type="AlphaFoldDB" id="A0A5C6M553"/>
<proteinExistence type="predicted"/>
<dbReference type="EMBL" id="SRHE01000382">
    <property type="protein sequence ID" value="TWW09112.1"/>
    <property type="molecule type" value="Genomic_DNA"/>
</dbReference>
<protein>
    <submittedName>
        <fullName evidence="2">Uncharacterized protein</fullName>
    </submittedName>
</protein>
<name>A0A5C6M553_9PLAN</name>
<organism evidence="2 3">
    <name type="scientific">Planctomyces bekefii</name>
    <dbReference type="NCBI Taxonomy" id="1653850"/>
    <lineage>
        <taxon>Bacteria</taxon>
        <taxon>Pseudomonadati</taxon>
        <taxon>Planctomycetota</taxon>
        <taxon>Planctomycetia</taxon>
        <taxon>Planctomycetales</taxon>
        <taxon>Planctomycetaceae</taxon>
        <taxon>Planctomyces</taxon>
    </lineage>
</organism>
<feature type="non-terminal residue" evidence="2">
    <location>
        <position position="1"/>
    </location>
</feature>
<comment type="caution">
    <text evidence="2">The sequence shown here is derived from an EMBL/GenBank/DDBJ whole genome shotgun (WGS) entry which is preliminary data.</text>
</comment>
<reference evidence="2 3" key="1">
    <citation type="submission" date="2019-08" db="EMBL/GenBank/DDBJ databases">
        <title>100 year-old enigma solved: identification of Planctomyces bekefii, the type genus and species of the phylum Planctomycetes.</title>
        <authorList>
            <person name="Svetlana D.N."/>
            <person name="Overmann J."/>
        </authorList>
    </citation>
    <scope>NUCLEOTIDE SEQUENCE [LARGE SCALE GENOMIC DNA]</scope>
    <source>
        <strain evidence="2">Phe10_nw2017</strain>
    </source>
</reference>
<keyword evidence="3" id="KW-1185">Reference proteome</keyword>
<feature type="region of interest" description="Disordered" evidence="1">
    <location>
        <begin position="514"/>
        <end position="539"/>
    </location>
</feature>
<dbReference type="Proteomes" id="UP000321083">
    <property type="component" value="Unassembled WGS sequence"/>
</dbReference>
<gene>
    <name evidence="2" type="ORF">E3A20_17590</name>
</gene>